<dbReference type="InterPro" id="IPR036047">
    <property type="entry name" value="F-box-like_dom_sf"/>
</dbReference>
<dbReference type="PROSITE" id="PS50181">
    <property type="entry name" value="FBOX"/>
    <property type="match status" value="1"/>
</dbReference>
<dbReference type="Gene3D" id="3.80.10.10">
    <property type="entry name" value="Ribonuclease Inhibitor"/>
    <property type="match status" value="2"/>
</dbReference>
<dbReference type="PANTHER" id="PTHR16134">
    <property type="entry name" value="F-BOX/TPR REPEAT PROTEIN POF3"/>
    <property type="match status" value="1"/>
</dbReference>
<evidence type="ECO:0000313" key="2">
    <source>
        <dbReference type="EMBL" id="KAF9963497.1"/>
    </source>
</evidence>
<dbReference type="InterPro" id="IPR001810">
    <property type="entry name" value="F-box_dom"/>
</dbReference>
<dbReference type="Pfam" id="PF12937">
    <property type="entry name" value="F-box-like"/>
    <property type="match status" value="1"/>
</dbReference>
<dbReference type="GO" id="GO:0031146">
    <property type="term" value="P:SCF-dependent proteasomal ubiquitin-dependent protein catabolic process"/>
    <property type="evidence" value="ECO:0007669"/>
    <property type="project" value="TreeGrafter"/>
</dbReference>
<evidence type="ECO:0000313" key="3">
    <source>
        <dbReference type="Proteomes" id="UP000738359"/>
    </source>
</evidence>
<keyword evidence="3" id="KW-1185">Reference proteome</keyword>
<organism evidence="2 3">
    <name type="scientific">Mortierella alpina</name>
    <name type="common">Oleaginous fungus</name>
    <name type="synonym">Mortierella renispora</name>
    <dbReference type="NCBI Taxonomy" id="64518"/>
    <lineage>
        <taxon>Eukaryota</taxon>
        <taxon>Fungi</taxon>
        <taxon>Fungi incertae sedis</taxon>
        <taxon>Mucoromycota</taxon>
        <taxon>Mortierellomycotina</taxon>
        <taxon>Mortierellomycetes</taxon>
        <taxon>Mortierellales</taxon>
        <taxon>Mortierellaceae</taxon>
        <taxon>Mortierella</taxon>
    </lineage>
</organism>
<feature type="domain" description="F-box" evidence="1">
    <location>
        <begin position="6"/>
        <end position="51"/>
    </location>
</feature>
<dbReference type="PANTHER" id="PTHR16134:SF148">
    <property type="entry name" value="S-PHASE KINASE-ASSOCIATED PROTEIN 2, ISOFORM A"/>
    <property type="match status" value="1"/>
</dbReference>
<dbReference type="OrthoDB" id="2434396at2759"/>
<name>A0A9P6J614_MORAP</name>
<comment type="caution">
    <text evidence="2">The sequence shown here is derived from an EMBL/GenBank/DDBJ whole genome shotgun (WGS) entry which is preliminary data.</text>
</comment>
<gene>
    <name evidence="2" type="ORF">BGZ70_007383</name>
</gene>
<protein>
    <recommendedName>
        <fullName evidence="1">F-box domain-containing protein</fullName>
    </recommendedName>
</protein>
<dbReference type="SUPFAM" id="SSF81383">
    <property type="entry name" value="F-box domain"/>
    <property type="match status" value="1"/>
</dbReference>
<dbReference type="InterPro" id="IPR032675">
    <property type="entry name" value="LRR_dom_sf"/>
</dbReference>
<reference evidence="2" key="1">
    <citation type="journal article" date="2020" name="Fungal Divers.">
        <title>Resolving the Mortierellaceae phylogeny through synthesis of multi-gene phylogenetics and phylogenomics.</title>
        <authorList>
            <person name="Vandepol N."/>
            <person name="Liber J."/>
            <person name="Desiro A."/>
            <person name="Na H."/>
            <person name="Kennedy M."/>
            <person name="Barry K."/>
            <person name="Grigoriev I.V."/>
            <person name="Miller A.N."/>
            <person name="O'Donnell K."/>
            <person name="Stajich J.E."/>
            <person name="Bonito G."/>
        </authorList>
    </citation>
    <scope>NUCLEOTIDE SEQUENCE</scope>
    <source>
        <strain evidence="2">CK1249</strain>
    </source>
</reference>
<sequence>MADHSPPSISNLPQEVFEIITSNLSTRDLAHCVRVNRTWSDLFLPQLWKTIEIRDRTDYNRFNTHDTLKALLRNCHSIQTLHTCNIKWIWALASMTTRCRNLRSLTLVRDHNALSVSSELVTLPPRDLEASFARQAIYVSSALPILLKQNRGLQHVKIEGFIFHPRAGCRTLDYILRSLPTQSLDRLDIKCKSFLTSKSPADDIDSAVFQDGEDGDGQEDDRPYALKELTLSGRIESSDALVAFLERCPRLESLILRSVSDVTLDQLSAVLRKHCPLLSRLQWESENCIQGDAEIANLLDASSSDSGRGWKSIQLPFMLNFGPLSVQALLRHASTLTHVSANGWGSIASSDIQTLLCSAPNLESLNGQLVVHSTNDGRVAEMVLRAQDIMHAHASWTGTSSLKHLRLMIHGVPRPDVKCDHKGRPFPHPLPEVTPSYSLQVQERVCQQLGAMTQLQTLVLGRPDINPKGVIELAERLVRLHPTLGALVREHQYQCLELSLESGLGLMSELKELRSLDVTRMAHRIGVAELEWMHVNWPKLETIQGLFSHRLWEGHGNSDWDGSEAVQDWMKAHPLGVGSSFYN</sequence>
<evidence type="ECO:0000259" key="1">
    <source>
        <dbReference type="PROSITE" id="PS50181"/>
    </source>
</evidence>
<accession>A0A9P6J614</accession>
<dbReference type="Proteomes" id="UP000738359">
    <property type="component" value="Unassembled WGS sequence"/>
</dbReference>
<dbReference type="AlphaFoldDB" id="A0A9P6J614"/>
<dbReference type="GO" id="GO:0019005">
    <property type="term" value="C:SCF ubiquitin ligase complex"/>
    <property type="evidence" value="ECO:0007669"/>
    <property type="project" value="TreeGrafter"/>
</dbReference>
<proteinExistence type="predicted"/>
<dbReference type="SUPFAM" id="SSF52047">
    <property type="entry name" value="RNI-like"/>
    <property type="match status" value="2"/>
</dbReference>
<dbReference type="EMBL" id="JAAAHY010000463">
    <property type="protein sequence ID" value="KAF9963497.1"/>
    <property type="molecule type" value="Genomic_DNA"/>
</dbReference>